<evidence type="ECO:0000256" key="4">
    <source>
        <dbReference type="ARBA" id="ARBA00022989"/>
    </source>
</evidence>
<dbReference type="GO" id="GO:0006935">
    <property type="term" value="P:chemotaxis"/>
    <property type="evidence" value="ECO:0007669"/>
    <property type="project" value="InterPro"/>
</dbReference>
<name>A0A1M6S280_9FIRM</name>
<dbReference type="Gene3D" id="1.10.287.950">
    <property type="entry name" value="Methyl-accepting chemotaxis protein"/>
    <property type="match status" value="1"/>
</dbReference>
<dbReference type="CDD" id="cd06225">
    <property type="entry name" value="HAMP"/>
    <property type="match status" value="1"/>
</dbReference>
<dbReference type="OrthoDB" id="9810264at2"/>
<keyword evidence="2" id="KW-1003">Cell membrane</keyword>
<dbReference type="SMART" id="SM00283">
    <property type="entry name" value="MA"/>
    <property type="match status" value="1"/>
</dbReference>
<dbReference type="Pfam" id="PF00015">
    <property type="entry name" value="MCPsignal"/>
    <property type="match status" value="1"/>
</dbReference>
<accession>A0A1M6S280</accession>
<evidence type="ECO:0000256" key="9">
    <source>
        <dbReference type="SAM" id="Phobius"/>
    </source>
</evidence>
<evidence type="ECO:0000313" key="12">
    <source>
        <dbReference type="EMBL" id="SHK38709.1"/>
    </source>
</evidence>
<evidence type="ECO:0000256" key="3">
    <source>
        <dbReference type="ARBA" id="ARBA00022692"/>
    </source>
</evidence>
<dbReference type="GO" id="GO:0004888">
    <property type="term" value="F:transmembrane signaling receptor activity"/>
    <property type="evidence" value="ECO:0007669"/>
    <property type="project" value="InterPro"/>
</dbReference>
<dbReference type="SMART" id="SM01049">
    <property type="entry name" value="Cache_2"/>
    <property type="match status" value="1"/>
</dbReference>
<reference evidence="13" key="1">
    <citation type="submission" date="2016-11" db="EMBL/GenBank/DDBJ databases">
        <authorList>
            <person name="Varghese N."/>
            <person name="Submissions S."/>
        </authorList>
    </citation>
    <scope>NUCLEOTIDE SEQUENCE [LARGE SCALE GENOMIC DNA]</scope>
    <source>
        <strain evidence="13">DSM 10349</strain>
    </source>
</reference>
<feature type="transmembrane region" description="Helical" evidence="9">
    <location>
        <begin position="15"/>
        <end position="35"/>
    </location>
</feature>
<evidence type="ECO:0000256" key="1">
    <source>
        <dbReference type="ARBA" id="ARBA00004651"/>
    </source>
</evidence>
<keyword evidence="4 9" id="KW-1133">Transmembrane helix</keyword>
<keyword evidence="5 9" id="KW-0472">Membrane</keyword>
<dbReference type="PRINTS" id="PR00260">
    <property type="entry name" value="CHEMTRNSDUCR"/>
</dbReference>
<keyword evidence="13" id="KW-1185">Reference proteome</keyword>
<dbReference type="InterPro" id="IPR004089">
    <property type="entry name" value="MCPsignal_dom"/>
</dbReference>
<dbReference type="PANTHER" id="PTHR32089">
    <property type="entry name" value="METHYL-ACCEPTING CHEMOTAXIS PROTEIN MCPB"/>
    <property type="match status" value="1"/>
</dbReference>
<dbReference type="RefSeq" id="WP_072913013.1">
    <property type="nucleotide sequence ID" value="NZ_FRAR01000012.1"/>
</dbReference>
<dbReference type="Pfam" id="PF17200">
    <property type="entry name" value="sCache_2"/>
    <property type="match status" value="1"/>
</dbReference>
<dbReference type="InterPro" id="IPR033480">
    <property type="entry name" value="sCache_2"/>
</dbReference>
<dbReference type="PROSITE" id="PS50111">
    <property type="entry name" value="CHEMOTAXIS_TRANSDUC_2"/>
    <property type="match status" value="1"/>
</dbReference>
<dbReference type="Proteomes" id="UP000183997">
    <property type="component" value="Unassembled WGS sequence"/>
</dbReference>
<evidence type="ECO:0000313" key="13">
    <source>
        <dbReference type="Proteomes" id="UP000183997"/>
    </source>
</evidence>
<dbReference type="InterPro" id="IPR004090">
    <property type="entry name" value="Chemotax_Me-accpt_rcpt"/>
</dbReference>
<evidence type="ECO:0000256" key="5">
    <source>
        <dbReference type="ARBA" id="ARBA00023136"/>
    </source>
</evidence>
<dbReference type="CDD" id="cd11386">
    <property type="entry name" value="MCP_signal"/>
    <property type="match status" value="1"/>
</dbReference>
<dbReference type="PANTHER" id="PTHR32089:SF112">
    <property type="entry name" value="LYSOZYME-LIKE PROTEIN-RELATED"/>
    <property type="match status" value="1"/>
</dbReference>
<dbReference type="EMBL" id="FRAR01000012">
    <property type="protein sequence ID" value="SHK38709.1"/>
    <property type="molecule type" value="Genomic_DNA"/>
</dbReference>
<dbReference type="SUPFAM" id="SSF58104">
    <property type="entry name" value="Methyl-accepting chemotaxis protein (MCP) signaling domain"/>
    <property type="match status" value="1"/>
</dbReference>
<dbReference type="STRING" id="1121421.SAMN02745123_01681"/>
<evidence type="ECO:0000256" key="6">
    <source>
        <dbReference type="ARBA" id="ARBA00023224"/>
    </source>
</evidence>
<dbReference type="GO" id="GO:0005886">
    <property type="term" value="C:plasma membrane"/>
    <property type="evidence" value="ECO:0007669"/>
    <property type="project" value="UniProtKB-SubCell"/>
</dbReference>
<evidence type="ECO:0000256" key="7">
    <source>
        <dbReference type="ARBA" id="ARBA00029447"/>
    </source>
</evidence>
<feature type="transmembrane region" description="Helical" evidence="9">
    <location>
        <begin position="197"/>
        <end position="216"/>
    </location>
</feature>
<organism evidence="12 13">
    <name type="scientific">Desulforamulus aeronauticus DSM 10349</name>
    <dbReference type="NCBI Taxonomy" id="1121421"/>
    <lineage>
        <taxon>Bacteria</taxon>
        <taxon>Bacillati</taxon>
        <taxon>Bacillota</taxon>
        <taxon>Clostridia</taxon>
        <taxon>Eubacteriales</taxon>
        <taxon>Peptococcaceae</taxon>
        <taxon>Desulforamulus</taxon>
    </lineage>
</organism>
<dbReference type="GO" id="GO:0007165">
    <property type="term" value="P:signal transduction"/>
    <property type="evidence" value="ECO:0007669"/>
    <property type="project" value="UniProtKB-KW"/>
</dbReference>
<dbReference type="AlphaFoldDB" id="A0A1M6S280"/>
<gene>
    <name evidence="12" type="ORF">SAMN02745123_01681</name>
</gene>
<feature type="domain" description="Methyl-accepting transducer" evidence="10">
    <location>
        <begin position="271"/>
        <end position="514"/>
    </location>
</feature>
<dbReference type="SMART" id="SM00304">
    <property type="entry name" value="HAMP"/>
    <property type="match status" value="1"/>
</dbReference>
<comment type="subcellular location">
    <subcellularLocation>
        <location evidence="1">Cell membrane</location>
        <topology evidence="1">Multi-pass membrane protein</topology>
    </subcellularLocation>
</comment>
<keyword evidence="3 9" id="KW-0812">Transmembrane</keyword>
<dbReference type="Pfam" id="PF00672">
    <property type="entry name" value="HAMP"/>
    <property type="match status" value="1"/>
</dbReference>
<evidence type="ECO:0000259" key="10">
    <source>
        <dbReference type="PROSITE" id="PS50111"/>
    </source>
</evidence>
<sequence>MKTLSKINLKIQSKLMLIGIIPIILFSLANLLFILPQIKSEIHKEKDTQIKALVESGYSIVSYYHGLEQKGLLSTLEAQEQAKEAIKTIKYGQDGYLWIDNTDYIVVMHPVDPALDGTNRHDTQDAKGKYLVRDFVDGAIKNKDQGHFEDFWFPKPGTKEAYPKRGYHKLFAPWNWIINTGIYVDDVEQTIAYETNIILAINLLVALATLALIFWFTRAGIIHPIKTVLNKLNDMSQNGGDLTQKIELKSKDELGDLSQAMNKMTESIRVLMIGVLDKAQIVATSAEQLSANSQQTSASISEMTASVSNVATQAEEVSHNTSRIDEASTKAYKFADQGAEGIEKIHLQMASIEQSTSSVNEVIQGLNNTSTEVTKIVDLINAVAEQTNLLALNAAIEAARAGEHGRGFAVVAEEVRKLAEQSAGASKDIYALISNMNQESERAVEAITSSTQDVQTGIQVIGEVGQLFNHIIDTVKGLATETQKVTSAIEEIAHSVQNVAAMSEEQTAAMEEVASSVDQLTGLANSLQEMANKFKL</sequence>
<evidence type="ECO:0000259" key="11">
    <source>
        <dbReference type="PROSITE" id="PS50885"/>
    </source>
</evidence>
<feature type="domain" description="HAMP" evidence="11">
    <location>
        <begin position="219"/>
        <end position="273"/>
    </location>
</feature>
<dbReference type="Gene3D" id="3.30.450.20">
    <property type="entry name" value="PAS domain"/>
    <property type="match status" value="1"/>
</dbReference>
<protein>
    <submittedName>
        <fullName evidence="12">Methyl-accepting chemotaxis protein</fullName>
    </submittedName>
</protein>
<proteinExistence type="inferred from homology"/>
<evidence type="ECO:0000256" key="2">
    <source>
        <dbReference type="ARBA" id="ARBA00022475"/>
    </source>
</evidence>
<keyword evidence="6 8" id="KW-0807">Transducer</keyword>
<evidence type="ECO:0000256" key="8">
    <source>
        <dbReference type="PROSITE-ProRule" id="PRU00284"/>
    </source>
</evidence>
<dbReference type="PROSITE" id="PS50885">
    <property type="entry name" value="HAMP"/>
    <property type="match status" value="1"/>
</dbReference>
<dbReference type="InterPro" id="IPR003660">
    <property type="entry name" value="HAMP_dom"/>
</dbReference>
<comment type="similarity">
    <text evidence="7">Belongs to the methyl-accepting chemotaxis (MCP) protein family.</text>
</comment>